<dbReference type="GO" id="GO:0006508">
    <property type="term" value="P:proteolysis"/>
    <property type="evidence" value="ECO:0007669"/>
    <property type="project" value="InterPro"/>
</dbReference>
<evidence type="ECO:0000313" key="2">
    <source>
        <dbReference type="EMBL" id="KJY61873.1"/>
    </source>
</evidence>
<dbReference type="PATRIC" id="fig|1218492.5.peg.1065"/>
<dbReference type="Pfam" id="PF05362">
    <property type="entry name" value="Lon_C"/>
    <property type="match status" value="1"/>
</dbReference>
<evidence type="ECO:0000313" key="3">
    <source>
        <dbReference type="Proteomes" id="UP000033558"/>
    </source>
</evidence>
<dbReference type="AlphaFoldDB" id="A0A0F4LU29"/>
<dbReference type="SMART" id="SM00228">
    <property type="entry name" value="PDZ"/>
    <property type="match status" value="1"/>
</dbReference>
<dbReference type="Proteomes" id="UP000033558">
    <property type="component" value="Unassembled WGS sequence"/>
</dbReference>
<dbReference type="STRING" id="1218492.JG30_09260"/>
<comment type="caution">
    <text evidence="2">The sequence shown here is derived from an EMBL/GenBank/DDBJ whole genome shotgun (WGS) entry which is preliminary data.</text>
</comment>
<protein>
    <submittedName>
        <fullName evidence="2">Lipoprotein</fullName>
    </submittedName>
</protein>
<dbReference type="GO" id="GO:0005524">
    <property type="term" value="F:ATP binding"/>
    <property type="evidence" value="ECO:0007669"/>
    <property type="project" value="InterPro"/>
</dbReference>
<dbReference type="Gene3D" id="2.30.42.10">
    <property type="match status" value="1"/>
</dbReference>
<dbReference type="InterPro" id="IPR020568">
    <property type="entry name" value="Ribosomal_Su5_D2-typ_SF"/>
</dbReference>
<dbReference type="InterPro" id="IPR008269">
    <property type="entry name" value="Lon_proteolytic"/>
</dbReference>
<dbReference type="GO" id="GO:0004252">
    <property type="term" value="F:serine-type endopeptidase activity"/>
    <property type="evidence" value="ECO:0007669"/>
    <property type="project" value="InterPro"/>
</dbReference>
<organism evidence="2 3">
    <name type="scientific">Bombilactobacillus mellifer</name>
    <dbReference type="NCBI Taxonomy" id="1218492"/>
    <lineage>
        <taxon>Bacteria</taxon>
        <taxon>Bacillati</taxon>
        <taxon>Bacillota</taxon>
        <taxon>Bacilli</taxon>
        <taxon>Lactobacillales</taxon>
        <taxon>Lactobacillaceae</taxon>
        <taxon>Bombilactobacillus</taxon>
    </lineage>
</organism>
<dbReference type="GO" id="GO:0030163">
    <property type="term" value="P:protein catabolic process"/>
    <property type="evidence" value="ECO:0007669"/>
    <property type="project" value="InterPro"/>
</dbReference>
<dbReference type="HOGENOM" id="CLU_042037_2_0_9"/>
<dbReference type="InterPro" id="IPR027065">
    <property type="entry name" value="Lon_Prtase"/>
</dbReference>
<dbReference type="SUPFAM" id="SSF50156">
    <property type="entry name" value="PDZ domain-like"/>
    <property type="match status" value="1"/>
</dbReference>
<dbReference type="InterPro" id="IPR036034">
    <property type="entry name" value="PDZ_sf"/>
</dbReference>
<name>A0A0F4LU29_9LACO</name>
<keyword evidence="2" id="KW-0449">Lipoprotein</keyword>
<dbReference type="RefSeq" id="WP_046316595.1">
    <property type="nucleotide sequence ID" value="NZ_JBHSZT010000001.1"/>
</dbReference>
<accession>A0A0F4LU29</accession>
<proteinExistence type="predicted"/>
<reference evidence="2 3" key="1">
    <citation type="submission" date="2015-01" db="EMBL/GenBank/DDBJ databases">
        <title>Comparative genomics of the lactic acid bacteria isolated from the honey bee gut.</title>
        <authorList>
            <person name="Ellegaard K.M."/>
            <person name="Tamarit D."/>
            <person name="Javelind E."/>
            <person name="Olofsson T."/>
            <person name="Andersson S.G."/>
            <person name="Vasquez A."/>
        </authorList>
    </citation>
    <scope>NUCLEOTIDE SEQUENCE [LARGE SCALE GENOMIC DNA]</scope>
    <source>
        <strain evidence="2 3">Bin4</strain>
    </source>
</reference>
<dbReference type="OrthoDB" id="2356897at2"/>
<evidence type="ECO:0000259" key="1">
    <source>
        <dbReference type="SMART" id="SM00228"/>
    </source>
</evidence>
<sequence>MKKFRKYLIWLFIILLLLVGLYPLPYFVEAPGAAQPTSQVIQVQRHPDHQKGEFLFTTVAVKSGTALNLLLAKILPFQEILPKKAVLGDNNNQEYERTQRYFMENAGNSAIEVACKKAHVSYHKQYLGIYVMSILPQSHFKKHLRVGDTITQIDHQEFSNAQAFQHYVKTRQPGQKVTLTYKRQGKTRQVTRSLISLNKQHQSGIGITLVDHLRVHSRPAVQIHAGAIGGPSAGLMFALQIYAQLVRQDLTHGQIIAGTGTIDSQGNVGPIGGIDKKVYAAQKQHARIFFAPQEKITRHMKHVHPHYQTNYQLAQRAVQRLHSPMKIVPVTSFTDAINYLQTHH</sequence>
<dbReference type="PANTHER" id="PTHR10046">
    <property type="entry name" value="ATP DEPENDENT LON PROTEASE FAMILY MEMBER"/>
    <property type="match status" value="1"/>
</dbReference>
<dbReference type="SUPFAM" id="SSF54211">
    <property type="entry name" value="Ribosomal protein S5 domain 2-like"/>
    <property type="match status" value="1"/>
</dbReference>
<feature type="domain" description="PDZ" evidence="1">
    <location>
        <begin position="116"/>
        <end position="185"/>
    </location>
</feature>
<dbReference type="GO" id="GO:0004176">
    <property type="term" value="F:ATP-dependent peptidase activity"/>
    <property type="evidence" value="ECO:0007669"/>
    <property type="project" value="InterPro"/>
</dbReference>
<keyword evidence="3" id="KW-1185">Reference proteome</keyword>
<dbReference type="EMBL" id="JXJQ01000008">
    <property type="protein sequence ID" value="KJY61873.1"/>
    <property type="molecule type" value="Genomic_DNA"/>
</dbReference>
<dbReference type="Pfam" id="PF13180">
    <property type="entry name" value="PDZ_2"/>
    <property type="match status" value="1"/>
</dbReference>
<gene>
    <name evidence="2" type="ORF">JG30_09260</name>
</gene>
<dbReference type="InterPro" id="IPR001478">
    <property type="entry name" value="PDZ"/>
</dbReference>
<dbReference type="NCBIfam" id="NF041438">
    <property type="entry name" value="SepM_fam_S16"/>
    <property type="match status" value="1"/>
</dbReference>